<reference evidence="7 8" key="1">
    <citation type="submission" date="2019-12" db="EMBL/GenBank/DDBJ databases">
        <title>Microbes associate with the intestines of laboratory mice.</title>
        <authorList>
            <person name="Navarre W."/>
            <person name="Wong E."/>
        </authorList>
    </citation>
    <scope>NUCLEOTIDE SEQUENCE [LARGE SCALE GENOMIC DNA]</scope>
    <source>
        <strain evidence="7 8">NM82_D38</strain>
    </source>
</reference>
<evidence type="ECO:0000313" key="8">
    <source>
        <dbReference type="Proteomes" id="UP000472580"/>
    </source>
</evidence>
<evidence type="ECO:0000256" key="1">
    <source>
        <dbReference type="ARBA" id="ARBA00004651"/>
    </source>
</evidence>
<keyword evidence="2" id="KW-1003">Cell membrane</keyword>
<dbReference type="GO" id="GO:0055085">
    <property type="term" value="P:transmembrane transport"/>
    <property type="evidence" value="ECO:0007669"/>
    <property type="project" value="InterPro"/>
</dbReference>
<dbReference type="EMBL" id="WSRP01000006">
    <property type="protein sequence ID" value="MVX56125.1"/>
    <property type="molecule type" value="Genomic_DNA"/>
</dbReference>
<dbReference type="PANTHER" id="PTHR33529">
    <property type="entry name" value="SLR0882 PROTEIN-RELATED"/>
    <property type="match status" value="1"/>
</dbReference>
<dbReference type="InterPro" id="IPR030923">
    <property type="entry name" value="LptG"/>
</dbReference>
<protein>
    <submittedName>
        <fullName evidence="7">LPS export ABC transporter permease LptG</fullName>
    </submittedName>
</protein>
<feature type="transmembrane region" description="Helical" evidence="6">
    <location>
        <begin position="324"/>
        <end position="347"/>
    </location>
</feature>
<keyword evidence="4 6" id="KW-1133">Transmembrane helix</keyword>
<name>A0A6L6YEK8_9BURK</name>
<dbReference type="AlphaFoldDB" id="A0A6L6YEK8"/>
<keyword evidence="8" id="KW-1185">Reference proteome</keyword>
<dbReference type="Proteomes" id="UP000472580">
    <property type="component" value="Unassembled WGS sequence"/>
</dbReference>
<organism evidence="7 8">
    <name type="scientific">Parasutterella muris</name>
    <dbReference type="NCBI Taxonomy" id="2565572"/>
    <lineage>
        <taxon>Bacteria</taxon>
        <taxon>Pseudomonadati</taxon>
        <taxon>Pseudomonadota</taxon>
        <taxon>Betaproteobacteria</taxon>
        <taxon>Burkholderiales</taxon>
        <taxon>Sutterellaceae</taxon>
        <taxon>Parasutterella</taxon>
    </lineage>
</organism>
<evidence type="ECO:0000256" key="2">
    <source>
        <dbReference type="ARBA" id="ARBA00022475"/>
    </source>
</evidence>
<evidence type="ECO:0000256" key="5">
    <source>
        <dbReference type="ARBA" id="ARBA00023136"/>
    </source>
</evidence>
<feature type="transmembrane region" description="Helical" evidence="6">
    <location>
        <begin position="353"/>
        <end position="374"/>
    </location>
</feature>
<evidence type="ECO:0000256" key="6">
    <source>
        <dbReference type="SAM" id="Phobius"/>
    </source>
</evidence>
<dbReference type="InterPro" id="IPR005495">
    <property type="entry name" value="LptG/LptF_permease"/>
</dbReference>
<sequence length="378" mass="42077">MTIISRMVFKQIMKNSLFVLLTLVALFAFFDLIGQSGDIGTTYSLLQAFIMTGLILPSRCYEVLPIAVMLGAIFTLARFAQTSQFTVLRVSGIGPWKFFGMLLAPGIVLVIFAYLLGNMVAPPAQRLAKELKLDVSGSDFTGKELDSGIWVRDVQRNEQGRASQVSFVNVKRLKPGEAAYDWVIYVFDKPNHLGSIITAKSGTYSEEKGWILHDVTQEAVPTIPKDSRAQTDAAVTMKAMKEMVWGKSLDGNIFGLLMIKPEDMSLQELHHYIEYLKDNGQTYKRFDTAFWSKAFYPLAILVMLALSMPFAYQNARSGGMAIKIFGGIMIGIFYYALNNLFAFMSVLDSVPSVLSAMMPSILMLSCAGAAMWFVERRT</sequence>
<dbReference type="RefSeq" id="WP_160334562.1">
    <property type="nucleotide sequence ID" value="NZ_CALPCR010000008.1"/>
</dbReference>
<gene>
    <name evidence="7" type="primary">lptG</name>
    <name evidence="7" type="ORF">E5987_02750</name>
</gene>
<dbReference type="OrthoDB" id="9776227at2"/>
<proteinExistence type="predicted"/>
<feature type="transmembrane region" description="Helical" evidence="6">
    <location>
        <begin position="60"/>
        <end position="77"/>
    </location>
</feature>
<dbReference type="Pfam" id="PF03739">
    <property type="entry name" value="LptF_LptG"/>
    <property type="match status" value="1"/>
</dbReference>
<dbReference type="NCBIfam" id="TIGR04408">
    <property type="entry name" value="LptG_lptG"/>
    <property type="match status" value="1"/>
</dbReference>
<keyword evidence="3 6" id="KW-0812">Transmembrane</keyword>
<feature type="transmembrane region" description="Helical" evidence="6">
    <location>
        <begin position="98"/>
        <end position="117"/>
    </location>
</feature>
<keyword evidence="5 6" id="KW-0472">Membrane</keyword>
<evidence type="ECO:0000256" key="3">
    <source>
        <dbReference type="ARBA" id="ARBA00022692"/>
    </source>
</evidence>
<evidence type="ECO:0000256" key="4">
    <source>
        <dbReference type="ARBA" id="ARBA00022989"/>
    </source>
</evidence>
<accession>A0A6L6YEK8</accession>
<comment type="caution">
    <text evidence="7">The sequence shown here is derived from an EMBL/GenBank/DDBJ whole genome shotgun (WGS) entry which is preliminary data.</text>
</comment>
<comment type="subcellular location">
    <subcellularLocation>
        <location evidence="1">Cell membrane</location>
        <topology evidence="1">Multi-pass membrane protein</topology>
    </subcellularLocation>
</comment>
<dbReference type="GO" id="GO:0015920">
    <property type="term" value="P:lipopolysaccharide transport"/>
    <property type="evidence" value="ECO:0007669"/>
    <property type="project" value="TreeGrafter"/>
</dbReference>
<dbReference type="PANTHER" id="PTHR33529:SF2">
    <property type="entry name" value="LIPOPOLYSACCHARIDE EXPORT SYSTEM PERMEASE PROTEIN LPTG"/>
    <property type="match status" value="1"/>
</dbReference>
<feature type="transmembrane region" description="Helical" evidence="6">
    <location>
        <begin position="294"/>
        <end position="312"/>
    </location>
</feature>
<evidence type="ECO:0000313" key="7">
    <source>
        <dbReference type="EMBL" id="MVX56125.1"/>
    </source>
</evidence>
<dbReference type="GO" id="GO:0043190">
    <property type="term" value="C:ATP-binding cassette (ABC) transporter complex"/>
    <property type="evidence" value="ECO:0007669"/>
    <property type="project" value="InterPro"/>
</dbReference>